<dbReference type="PANTHER" id="PTHR43591">
    <property type="entry name" value="METHYLTRANSFERASE"/>
    <property type="match status" value="1"/>
</dbReference>
<evidence type="ECO:0000259" key="1">
    <source>
        <dbReference type="Pfam" id="PF08241"/>
    </source>
</evidence>
<evidence type="ECO:0000313" key="2">
    <source>
        <dbReference type="EMBL" id="NKQ56704.1"/>
    </source>
</evidence>
<proteinExistence type="predicted"/>
<gene>
    <name evidence="2" type="ORF">HFP15_27905</name>
</gene>
<dbReference type="GO" id="GO:0008168">
    <property type="term" value="F:methyltransferase activity"/>
    <property type="evidence" value="ECO:0007669"/>
    <property type="project" value="UniProtKB-KW"/>
</dbReference>
<dbReference type="InterPro" id="IPR013216">
    <property type="entry name" value="Methyltransf_11"/>
</dbReference>
<reference evidence="2 3" key="1">
    <citation type="submission" date="2020-04" db="EMBL/GenBank/DDBJ databases">
        <title>Novel species.</title>
        <authorList>
            <person name="Teo W.F.A."/>
            <person name="Lipun K."/>
            <person name="Srisuk N."/>
            <person name="Duangmal K."/>
        </authorList>
    </citation>
    <scope>NUCLEOTIDE SEQUENCE [LARGE SCALE GENOMIC DNA]</scope>
    <source>
        <strain evidence="2 3">K13G38</strain>
    </source>
</reference>
<accession>A0ABX1JB37</accession>
<dbReference type="InterPro" id="IPR029063">
    <property type="entry name" value="SAM-dependent_MTases_sf"/>
</dbReference>
<dbReference type="Proteomes" id="UP000715441">
    <property type="component" value="Unassembled WGS sequence"/>
</dbReference>
<dbReference type="Pfam" id="PF08241">
    <property type="entry name" value="Methyltransf_11"/>
    <property type="match status" value="1"/>
</dbReference>
<comment type="caution">
    <text evidence="2">The sequence shown here is derived from an EMBL/GenBank/DDBJ whole genome shotgun (WGS) entry which is preliminary data.</text>
</comment>
<dbReference type="RefSeq" id="WP_168519734.1">
    <property type="nucleotide sequence ID" value="NZ_JAAXLS010000026.1"/>
</dbReference>
<feature type="domain" description="Methyltransferase type 11" evidence="1">
    <location>
        <begin position="57"/>
        <end position="152"/>
    </location>
</feature>
<keyword evidence="2" id="KW-0808">Transferase</keyword>
<name>A0ABX1JB37_9PSEU</name>
<keyword evidence="2" id="KW-0489">Methyltransferase</keyword>
<evidence type="ECO:0000313" key="3">
    <source>
        <dbReference type="Proteomes" id="UP000715441"/>
    </source>
</evidence>
<dbReference type="PANTHER" id="PTHR43591:SF110">
    <property type="entry name" value="RHODANESE DOMAIN-CONTAINING PROTEIN"/>
    <property type="match status" value="1"/>
</dbReference>
<sequence>MSFISEREHAVSAQFDGASAAEAYAASHDDGASAHFSRTRIALVERFLQAVRGGSLLDVGCGPGMMVRDVQKSRPGEFRITALDRSQAMVDACIRNAGEGSDVRATVGRVEQLPFEDGEFDVVIAMGILEYTDVPVALAEITRVTRPGGLVLVTMLNPRSPYRFVQFRLFWPLLRTLRRLEALRGVPPEHRHGRVEPGIRLHSERRLRDMFAGAGLEARESAYFDATLLVPPLDRYLPRTNGELARATPNHGWREALSTAYLLAAHKPAG</sequence>
<dbReference type="GO" id="GO:0032259">
    <property type="term" value="P:methylation"/>
    <property type="evidence" value="ECO:0007669"/>
    <property type="project" value="UniProtKB-KW"/>
</dbReference>
<dbReference type="SUPFAM" id="SSF53335">
    <property type="entry name" value="S-adenosyl-L-methionine-dependent methyltransferases"/>
    <property type="match status" value="1"/>
</dbReference>
<dbReference type="Gene3D" id="3.40.50.150">
    <property type="entry name" value="Vaccinia Virus protein VP39"/>
    <property type="match status" value="1"/>
</dbReference>
<dbReference type="CDD" id="cd02440">
    <property type="entry name" value="AdoMet_MTases"/>
    <property type="match status" value="1"/>
</dbReference>
<keyword evidence="3" id="KW-1185">Reference proteome</keyword>
<dbReference type="EMBL" id="JAAXLS010000026">
    <property type="protein sequence ID" value="NKQ56704.1"/>
    <property type="molecule type" value="Genomic_DNA"/>
</dbReference>
<organism evidence="2 3">
    <name type="scientific">Amycolatopsis acididurans</name>
    <dbReference type="NCBI Taxonomy" id="2724524"/>
    <lineage>
        <taxon>Bacteria</taxon>
        <taxon>Bacillati</taxon>
        <taxon>Actinomycetota</taxon>
        <taxon>Actinomycetes</taxon>
        <taxon>Pseudonocardiales</taxon>
        <taxon>Pseudonocardiaceae</taxon>
        <taxon>Amycolatopsis</taxon>
    </lineage>
</organism>
<protein>
    <submittedName>
        <fullName evidence="2">Methyltransferase domain-containing protein</fullName>
    </submittedName>
</protein>